<accession>A0A6J5E5S3</accession>
<dbReference type="EMBL" id="CADIKF010000026">
    <property type="protein sequence ID" value="CAB3760741.1"/>
    <property type="molecule type" value="Genomic_DNA"/>
</dbReference>
<dbReference type="Gene3D" id="3.30.9.10">
    <property type="entry name" value="D-Amino Acid Oxidase, subunit A, domain 2"/>
    <property type="match status" value="1"/>
</dbReference>
<dbReference type="InterPro" id="IPR023032">
    <property type="entry name" value="tRNA_MAMT_biosynth_bifunc_MnmC"/>
</dbReference>
<keyword evidence="14" id="KW-1185">Reference proteome</keyword>
<evidence type="ECO:0000256" key="2">
    <source>
        <dbReference type="ARBA" id="ARBA00022603"/>
    </source>
</evidence>
<dbReference type="GO" id="GO:0016645">
    <property type="term" value="F:oxidoreductase activity, acting on the CH-NH group of donors"/>
    <property type="evidence" value="ECO:0007669"/>
    <property type="project" value="InterPro"/>
</dbReference>
<dbReference type="SUPFAM" id="SSF54373">
    <property type="entry name" value="FAD-linked reductases, C-terminal domain"/>
    <property type="match status" value="1"/>
</dbReference>
<evidence type="ECO:0000256" key="5">
    <source>
        <dbReference type="ARBA" id="ARBA00022691"/>
    </source>
</evidence>
<dbReference type="InterPro" id="IPR017610">
    <property type="entry name" value="tRNA_S-uridine_synth_MnmC_C"/>
</dbReference>
<comment type="similarity">
    <text evidence="10">In the N-terminal section; belongs to the methyltransferase superfamily. tRNA (mnm(5)s(2)U34)-methyltransferase family.</text>
</comment>
<dbReference type="EC" id="1.5.-.-" evidence="10"/>
<gene>
    <name evidence="13" type="primary">mnmC_1</name>
    <name evidence="10" type="synonym">mnmC</name>
    <name evidence="13" type="ORF">LMG29739_03470</name>
</gene>
<feature type="domain" description="MnmC-like methyltransferase" evidence="12">
    <location>
        <begin position="202"/>
        <end position="319"/>
    </location>
</feature>
<evidence type="ECO:0000256" key="8">
    <source>
        <dbReference type="ARBA" id="ARBA00023002"/>
    </source>
</evidence>
<organism evidence="13 14">
    <name type="scientific">Paraburkholderia solisilvae</name>
    <dbReference type="NCBI Taxonomy" id="624376"/>
    <lineage>
        <taxon>Bacteria</taxon>
        <taxon>Pseudomonadati</taxon>
        <taxon>Pseudomonadota</taxon>
        <taxon>Betaproteobacteria</taxon>
        <taxon>Burkholderiales</taxon>
        <taxon>Burkholderiaceae</taxon>
        <taxon>Paraburkholderia</taxon>
    </lineage>
</organism>
<dbReference type="AlphaFoldDB" id="A0A6J5E5S3"/>
<dbReference type="InterPro" id="IPR047785">
    <property type="entry name" value="tRNA_MNMC2"/>
</dbReference>
<dbReference type="NCBIfam" id="NF002483">
    <property type="entry name" value="PRK01747.1-4"/>
    <property type="match status" value="1"/>
</dbReference>
<dbReference type="GO" id="GO:0004808">
    <property type="term" value="F:tRNA (5-methylaminomethyl-2-thiouridylate)(34)-methyltransferase activity"/>
    <property type="evidence" value="ECO:0007669"/>
    <property type="project" value="UniProtKB-EC"/>
</dbReference>
<keyword evidence="3 10" id="KW-0285">Flavoprotein</keyword>
<dbReference type="NCBIfam" id="NF033855">
    <property type="entry name" value="tRNA_MNMC2"/>
    <property type="match status" value="1"/>
</dbReference>
<evidence type="ECO:0000256" key="1">
    <source>
        <dbReference type="ARBA" id="ARBA00022490"/>
    </source>
</evidence>
<dbReference type="GO" id="GO:0002098">
    <property type="term" value="P:tRNA wobble uridine modification"/>
    <property type="evidence" value="ECO:0007669"/>
    <property type="project" value="TreeGrafter"/>
</dbReference>
<evidence type="ECO:0000313" key="14">
    <source>
        <dbReference type="Proteomes" id="UP000494329"/>
    </source>
</evidence>
<dbReference type="InterPro" id="IPR006076">
    <property type="entry name" value="FAD-dep_OxRdtase"/>
</dbReference>
<dbReference type="PANTHER" id="PTHR13847">
    <property type="entry name" value="SARCOSINE DEHYDROGENASE-RELATED"/>
    <property type="match status" value="1"/>
</dbReference>
<keyword evidence="5 10" id="KW-0949">S-adenosyl-L-methionine</keyword>
<dbReference type="NCBIfam" id="NF002481">
    <property type="entry name" value="PRK01747.1-2"/>
    <property type="match status" value="1"/>
</dbReference>
<keyword evidence="8 10" id="KW-0560">Oxidoreductase</keyword>
<name>A0A6J5E5S3_9BURK</name>
<dbReference type="Gene3D" id="3.50.50.60">
    <property type="entry name" value="FAD/NAD(P)-binding domain"/>
    <property type="match status" value="1"/>
</dbReference>
<evidence type="ECO:0000313" key="13">
    <source>
        <dbReference type="EMBL" id="CAB3760741.1"/>
    </source>
</evidence>
<keyword evidence="4 10" id="KW-0808">Transferase</keyword>
<dbReference type="PANTHER" id="PTHR13847:SF283">
    <property type="entry name" value="TRNA 5-METHYLAMINOMETHYL-2-THIOURIDINE BIOSYNTHESIS BIFUNCTIONAL PROTEIN MNMC"/>
    <property type="match status" value="1"/>
</dbReference>
<evidence type="ECO:0000256" key="7">
    <source>
        <dbReference type="ARBA" id="ARBA00022827"/>
    </source>
</evidence>
<dbReference type="InterPro" id="IPR008471">
    <property type="entry name" value="MnmC-like_methylTransf"/>
</dbReference>
<dbReference type="NCBIfam" id="TIGR03197">
    <property type="entry name" value="MnmC_Cterm"/>
    <property type="match status" value="1"/>
</dbReference>
<evidence type="ECO:0000256" key="6">
    <source>
        <dbReference type="ARBA" id="ARBA00022694"/>
    </source>
</evidence>
<dbReference type="GO" id="GO:0005737">
    <property type="term" value="C:cytoplasm"/>
    <property type="evidence" value="ECO:0007669"/>
    <property type="project" value="UniProtKB-SubCell"/>
</dbReference>
<evidence type="ECO:0000259" key="12">
    <source>
        <dbReference type="Pfam" id="PF05430"/>
    </source>
</evidence>
<evidence type="ECO:0000256" key="9">
    <source>
        <dbReference type="ARBA" id="ARBA00023268"/>
    </source>
</evidence>
<evidence type="ECO:0000256" key="10">
    <source>
        <dbReference type="HAMAP-Rule" id="MF_01102"/>
    </source>
</evidence>
<evidence type="ECO:0000256" key="4">
    <source>
        <dbReference type="ARBA" id="ARBA00022679"/>
    </source>
</evidence>
<dbReference type="InterPro" id="IPR036188">
    <property type="entry name" value="FAD/NAD-bd_sf"/>
</dbReference>
<dbReference type="InterPro" id="IPR029063">
    <property type="entry name" value="SAM-dependent_MTases_sf"/>
</dbReference>
<dbReference type="Pfam" id="PF05430">
    <property type="entry name" value="Methyltransf_30"/>
    <property type="match status" value="1"/>
</dbReference>
<protein>
    <recommendedName>
        <fullName evidence="10">tRNA 5-methylaminomethyl-2-thiouridine biosynthesis bifunctional protein MnmC</fullName>
        <shortName evidence="10">tRNA mnm(5)s(2)U biosynthesis bifunctional protein</shortName>
    </recommendedName>
    <domain>
        <recommendedName>
            <fullName evidence="10">tRNA (mnm(5)s(2)U34)-methyltransferase</fullName>
            <ecNumber evidence="10">2.1.1.61</ecNumber>
        </recommendedName>
    </domain>
    <domain>
        <recommendedName>
            <fullName evidence="10">FAD-dependent cmnm(5)s(2)U34 oxidoreductase</fullName>
            <ecNumber evidence="10">1.5.-.-</ecNumber>
        </recommendedName>
    </domain>
</protein>
<keyword evidence="6 10" id="KW-0819">tRNA processing</keyword>
<dbReference type="Gene3D" id="3.40.50.150">
    <property type="entry name" value="Vaccinia Virus protein VP39"/>
    <property type="match status" value="1"/>
</dbReference>
<evidence type="ECO:0000256" key="3">
    <source>
        <dbReference type="ARBA" id="ARBA00022630"/>
    </source>
</evidence>
<dbReference type="Pfam" id="PF01266">
    <property type="entry name" value="DAO"/>
    <property type="match status" value="1"/>
</dbReference>
<feature type="region of interest" description="tRNA (mnm(5)s(2)U34)-methyltransferase" evidence="10">
    <location>
        <begin position="1"/>
        <end position="322"/>
    </location>
</feature>
<dbReference type="SUPFAM" id="SSF51905">
    <property type="entry name" value="FAD/NAD(P)-binding domain"/>
    <property type="match status" value="1"/>
</dbReference>
<reference evidence="13 14" key="1">
    <citation type="submission" date="2020-04" db="EMBL/GenBank/DDBJ databases">
        <authorList>
            <person name="De Canck E."/>
        </authorList>
    </citation>
    <scope>NUCLEOTIDE SEQUENCE [LARGE SCALE GENOMIC DNA]</scope>
    <source>
        <strain evidence="13 14">LMG 29739</strain>
    </source>
</reference>
<dbReference type="GO" id="GO:0032259">
    <property type="term" value="P:methylation"/>
    <property type="evidence" value="ECO:0007669"/>
    <property type="project" value="UniProtKB-KW"/>
</dbReference>
<evidence type="ECO:0000259" key="11">
    <source>
        <dbReference type="Pfam" id="PF01266"/>
    </source>
</evidence>
<keyword evidence="2 10" id="KW-0489">Methyltransferase</keyword>
<keyword evidence="1 10" id="KW-0963">Cytoplasm</keyword>
<keyword evidence="9 10" id="KW-0511">Multifunctional enzyme</keyword>
<comment type="similarity">
    <text evidence="10">In the C-terminal section; belongs to the DAO family.</text>
</comment>
<dbReference type="GO" id="GO:0050660">
    <property type="term" value="F:flavin adenine dinucleotide binding"/>
    <property type="evidence" value="ECO:0007669"/>
    <property type="project" value="UniProtKB-UniRule"/>
</dbReference>
<keyword evidence="7 10" id="KW-0274">FAD</keyword>
<comment type="function">
    <text evidence="10">Catalyzes the last two steps in the biosynthesis of 5-methylaminomethyl-2-thiouridine (mnm(5)s(2)U) at the wobble position (U34) in tRNA. Catalyzes the FAD-dependent demodification of cmnm(5)s(2)U34 to nm(5)s(2)U34, followed by the transfer of a methyl group from S-adenosyl-L-methionine to nm(5)s(2)U34, to form mnm(5)s(2)U34.</text>
</comment>
<dbReference type="EC" id="2.1.1.61" evidence="10"/>
<feature type="region of interest" description="FAD-dependent cmnm(5)s(2)U34 oxidoreductase" evidence="10">
    <location>
        <begin position="346"/>
        <end position="748"/>
    </location>
</feature>
<feature type="domain" description="FAD dependent oxidoreductase" evidence="11">
    <location>
        <begin position="343"/>
        <end position="715"/>
    </location>
</feature>
<proteinExistence type="inferred from homology"/>
<dbReference type="HAMAP" id="MF_01102">
    <property type="entry name" value="MnmC"/>
    <property type="match status" value="1"/>
</dbReference>
<comment type="subcellular location">
    <subcellularLocation>
        <location evidence="10">Cytoplasm</location>
    </subcellularLocation>
</comment>
<comment type="catalytic activity">
    <reaction evidence="10">
        <text>5-aminomethyl-2-thiouridine(34) in tRNA + S-adenosyl-L-methionine = 5-methylaminomethyl-2-thiouridine(34) in tRNA + S-adenosyl-L-homocysteine + H(+)</text>
        <dbReference type="Rhea" id="RHEA:19569"/>
        <dbReference type="Rhea" id="RHEA-COMP:10195"/>
        <dbReference type="Rhea" id="RHEA-COMP:10197"/>
        <dbReference type="ChEBI" id="CHEBI:15378"/>
        <dbReference type="ChEBI" id="CHEBI:57856"/>
        <dbReference type="ChEBI" id="CHEBI:59789"/>
        <dbReference type="ChEBI" id="CHEBI:74454"/>
        <dbReference type="ChEBI" id="CHEBI:74455"/>
        <dbReference type="EC" id="2.1.1.61"/>
    </reaction>
</comment>
<dbReference type="Proteomes" id="UP000494329">
    <property type="component" value="Unassembled WGS sequence"/>
</dbReference>
<sequence>MIAQRKPNQDKGFEELHGALPDPAWKVAICAPLAPYSRPEPCFEALQRWFLPTFCVPQLPQNPRRKRFQRILHGAGCELPDSFPLRMSASLTPATLAFRADGTPYSPRHDDVYHSASGAFAQAEHVFLNGNGLPERWRGRRIFSILETGFGLGVNFLATWAQWRTDPARCERLHFVSTEKHPFSQADLRTAHEAIVADASIAALSRTLVDAWPMLVPGVHRLEFEEGRVTLTLVFGDALQTLPSLWMRADAFYLDGFAPAKNPDLWSSDVFRSLTRVAADDASFATYSSAGEVKRGLAQAGFECTKVEGFAGKRAMLVGRFAPRWRVRRYEPPLPLAVSERHAVVIGAGLAGCALTERLAARGWHVTSLERHRAAAREASGNPAGVFHPMLARDDSVASRITRAGFLYALRRWSMLDAASRPARGVDGLLQIAESEDEAQDFAQVLAALRYPPEFVMPVSRGEATQIAGVPVTRGGCFFRHGGWLDPAQLCAAQCASAGERLERRYGVEAARIERSGDQWMVLDAAGQAIVRAPVVIVANAHDAARVAGLHHAPTRSVRGQLTLLPSGAVEGLRVPVIGEGYAIPLADGITLTGATYDIDDPETALRADAHVENLERVARMLPSLASGSTGALLNIHAQDPPNGLSGRVAFRCVTSDRLPMAGALADEAAAIAGAGRLRGAWPRDLPRANGLFGAFAYGSRGLVWAALAAELIASQLEGEPWPIERELAEAIDPARFLLRALRHDTFV</sequence>
<comment type="cofactor">
    <cofactor evidence="10">
        <name>FAD</name>
        <dbReference type="ChEBI" id="CHEBI:57692"/>
    </cofactor>
</comment>